<feature type="transmembrane region" description="Helical" evidence="2">
    <location>
        <begin position="114"/>
        <end position="133"/>
    </location>
</feature>
<keyword evidence="2" id="KW-0812">Transmembrane</keyword>
<comment type="caution">
    <text evidence="3">The sequence shown here is derived from an EMBL/GenBank/DDBJ whole genome shotgun (WGS) entry which is preliminary data.</text>
</comment>
<feature type="region of interest" description="Disordered" evidence="1">
    <location>
        <begin position="26"/>
        <end position="47"/>
    </location>
</feature>
<evidence type="ECO:0000313" key="4">
    <source>
        <dbReference type="Proteomes" id="UP001608902"/>
    </source>
</evidence>
<feature type="region of interest" description="Disordered" evidence="1">
    <location>
        <begin position="1"/>
        <end position="20"/>
    </location>
</feature>
<dbReference type="EMBL" id="JBGFUD010002031">
    <property type="protein sequence ID" value="MFH4977057.1"/>
    <property type="molecule type" value="Genomic_DNA"/>
</dbReference>
<dbReference type="AlphaFoldDB" id="A0ABD6EK35"/>
<protein>
    <submittedName>
        <fullName evidence="3">Uncharacterized protein</fullName>
    </submittedName>
</protein>
<feature type="compositionally biased region" description="Basic residues" evidence="1">
    <location>
        <begin position="27"/>
        <end position="44"/>
    </location>
</feature>
<proteinExistence type="predicted"/>
<keyword evidence="4" id="KW-1185">Reference proteome</keyword>
<dbReference type="Proteomes" id="UP001608902">
    <property type="component" value="Unassembled WGS sequence"/>
</dbReference>
<keyword evidence="2" id="KW-0472">Membrane</keyword>
<evidence type="ECO:0000313" key="3">
    <source>
        <dbReference type="EMBL" id="MFH4977057.1"/>
    </source>
</evidence>
<accession>A0ABD6EK35</accession>
<reference evidence="3 4" key="1">
    <citation type="submission" date="2024-08" db="EMBL/GenBank/DDBJ databases">
        <title>Gnathostoma spinigerum genome.</title>
        <authorList>
            <person name="Gonzalez-Bertolin B."/>
            <person name="Monzon S."/>
            <person name="Zaballos A."/>
            <person name="Jimenez P."/>
            <person name="Dekumyoy P."/>
            <person name="Varona S."/>
            <person name="Cuesta I."/>
            <person name="Sumanam S."/>
            <person name="Adisakwattana P."/>
            <person name="Gasser R.B."/>
            <person name="Hernandez-Gonzalez A."/>
            <person name="Young N.D."/>
            <person name="Perteguer M.J."/>
        </authorList>
    </citation>
    <scope>NUCLEOTIDE SEQUENCE [LARGE SCALE GENOMIC DNA]</scope>
    <source>
        <strain evidence="3">AL3</strain>
        <tissue evidence="3">Liver</tissue>
    </source>
</reference>
<keyword evidence="2" id="KW-1133">Transmembrane helix</keyword>
<gene>
    <name evidence="3" type="ORF">AB6A40_003766</name>
</gene>
<evidence type="ECO:0000256" key="2">
    <source>
        <dbReference type="SAM" id="Phobius"/>
    </source>
</evidence>
<sequence length="139" mass="16359">MNEPQELKQSTRESYRREGRMDGWMNGRRRRWRQRQRQRRRRLSTKSANGRYGLRGWQAEWLLLLSRLDDHNQRPRFTTSSIHGQRPYEIDTGPIVLTTQTDSKSLVSFTTPSAILLLLLGCLLALFSHVHLAPECAKR</sequence>
<name>A0ABD6EK35_9BILA</name>
<organism evidence="3 4">
    <name type="scientific">Gnathostoma spinigerum</name>
    <dbReference type="NCBI Taxonomy" id="75299"/>
    <lineage>
        <taxon>Eukaryota</taxon>
        <taxon>Metazoa</taxon>
        <taxon>Ecdysozoa</taxon>
        <taxon>Nematoda</taxon>
        <taxon>Chromadorea</taxon>
        <taxon>Rhabditida</taxon>
        <taxon>Spirurina</taxon>
        <taxon>Gnathostomatomorpha</taxon>
        <taxon>Gnathostomatoidea</taxon>
        <taxon>Gnathostomatidae</taxon>
        <taxon>Gnathostoma</taxon>
    </lineage>
</organism>
<evidence type="ECO:0000256" key="1">
    <source>
        <dbReference type="SAM" id="MobiDB-lite"/>
    </source>
</evidence>